<feature type="non-terminal residue" evidence="1">
    <location>
        <position position="1"/>
    </location>
</feature>
<evidence type="ECO:0000313" key="1">
    <source>
        <dbReference type="EMBL" id="KAJ1676222.1"/>
    </source>
</evidence>
<name>A0ACC1HIB4_9FUNG</name>
<dbReference type="EMBL" id="JAMZIH010004554">
    <property type="protein sequence ID" value="KAJ1676222.1"/>
    <property type="molecule type" value="Genomic_DNA"/>
</dbReference>
<accession>A0ACC1HIB4</accession>
<proteinExistence type="predicted"/>
<protein>
    <submittedName>
        <fullName evidence="1">Uncharacterized protein</fullName>
    </submittedName>
</protein>
<evidence type="ECO:0000313" key="2">
    <source>
        <dbReference type="Proteomes" id="UP001145114"/>
    </source>
</evidence>
<keyword evidence="2" id="KW-1185">Reference proteome</keyword>
<gene>
    <name evidence="1" type="ORF">EV182_008620</name>
</gene>
<comment type="caution">
    <text evidence="1">The sequence shown here is derived from an EMBL/GenBank/DDBJ whole genome shotgun (WGS) entry which is preliminary data.</text>
</comment>
<reference evidence="1" key="1">
    <citation type="submission" date="2022-06" db="EMBL/GenBank/DDBJ databases">
        <title>Phylogenomic reconstructions and comparative analyses of Kickxellomycotina fungi.</title>
        <authorList>
            <person name="Reynolds N.K."/>
            <person name="Stajich J.E."/>
            <person name="Barry K."/>
            <person name="Grigoriev I.V."/>
            <person name="Crous P."/>
            <person name="Smith M.E."/>
        </authorList>
    </citation>
    <scope>NUCLEOTIDE SEQUENCE</scope>
    <source>
        <strain evidence="1">RSA 2271</strain>
    </source>
</reference>
<dbReference type="Proteomes" id="UP001145114">
    <property type="component" value="Unassembled WGS sequence"/>
</dbReference>
<organism evidence="1 2">
    <name type="scientific">Spiromyces aspiralis</name>
    <dbReference type="NCBI Taxonomy" id="68401"/>
    <lineage>
        <taxon>Eukaryota</taxon>
        <taxon>Fungi</taxon>
        <taxon>Fungi incertae sedis</taxon>
        <taxon>Zoopagomycota</taxon>
        <taxon>Kickxellomycotina</taxon>
        <taxon>Kickxellomycetes</taxon>
        <taxon>Kickxellales</taxon>
        <taxon>Kickxellaceae</taxon>
        <taxon>Spiromyces</taxon>
    </lineage>
</organism>
<sequence>VEVQDESRQSEIAIMQRLLDNDVPHTARMLHGFRLNRHNGFCMDVMILEYYGLPLCKFFRHLHSLHKLNQDTVSAVVWHIIMALFSVHWAGILHHDVSIRNIVAQLRGREVEATLID</sequence>